<feature type="compositionally biased region" description="Low complexity" evidence="2">
    <location>
        <begin position="18"/>
        <end position="36"/>
    </location>
</feature>
<dbReference type="Gramene" id="TKW14673">
    <property type="protein sequence ID" value="TKW14673"/>
    <property type="gene ID" value="SEVIR_5G182050v2"/>
</dbReference>
<name>A0A4U6UKA8_SETVI</name>
<feature type="compositionally biased region" description="Basic residues" evidence="2">
    <location>
        <begin position="109"/>
        <end position="122"/>
    </location>
</feature>
<proteinExistence type="predicted"/>
<dbReference type="Gene3D" id="1.10.287.2610">
    <property type="match status" value="1"/>
</dbReference>
<dbReference type="AlphaFoldDB" id="A0A4U6UKA8"/>
<feature type="region of interest" description="Disordered" evidence="2">
    <location>
        <begin position="61"/>
        <end position="80"/>
    </location>
</feature>
<evidence type="ECO:0000256" key="2">
    <source>
        <dbReference type="SAM" id="MobiDB-lite"/>
    </source>
</evidence>
<keyword evidence="4" id="KW-1185">Reference proteome</keyword>
<reference evidence="3" key="1">
    <citation type="submission" date="2019-03" db="EMBL/GenBank/DDBJ databases">
        <title>WGS assembly of Setaria viridis.</title>
        <authorList>
            <person name="Huang P."/>
            <person name="Jenkins J."/>
            <person name="Grimwood J."/>
            <person name="Barry K."/>
            <person name="Healey A."/>
            <person name="Mamidi S."/>
            <person name="Sreedasyam A."/>
            <person name="Shu S."/>
            <person name="Feldman M."/>
            <person name="Wu J."/>
            <person name="Yu Y."/>
            <person name="Chen C."/>
            <person name="Johnson J."/>
            <person name="Rokhsar D."/>
            <person name="Baxter I."/>
            <person name="Schmutz J."/>
            <person name="Brutnell T."/>
            <person name="Kellogg E."/>
        </authorList>
    </citation>
    <scope>NUCLEOTIDE SEQUENCE [LARGE SCALE GENOMIC DNA]</scope>
</reference>
<organism evidence="3 4">
    <name type="scientific">Setaria viridis</name>
    <name type="common">Green bristlegrass</name>
    <name type="synonym">Setaria italica subsp. viridis</name>
    <dbReference type="NCBI Taxonomy" id="4556"/>
    <lineage>
        <taxon>Eukaryota</taxon>
        <taxon>Viridiplantae</taxon>
        <taxon>Streptophyta</taxon>
        <taxon>Embryophyta</taxon>
        <taxon>Tracheophyta</taxon>
        <taxon>Spermatophyta</taxon>
        <taxon>Magnoliopsida</taxon>
        <taxon>Liliopsida</taxon>
        <taxon>Poales</taxon>
        <taxon>Poaceae</taxon>
        <taxon>PACMAD clade</taxon>
        <taxon>Panicoideae</taxon>
        <taxon>Panicodae</taxon>
        <taxon>Paniceae</taxon>
        <taxon>Cenchrinae</taxon>
        <taxon>Setaria</taxon>
    </lineage>
</organism>
<dbReference type="Proteomes" id="UP000298652">
    <property type="component" value="Chromosome 5"/>
</dbReference>
<gene>
    <name evidence="3" type="ORF">SEVIR_5G182050v2</name>
</gene>
<accession>A0A4U6UKA8</accession>
<sequence length="403" mass="43612">MAAPSDGSPTRDVPEVAPPAVVTTAVAPSTEEGASSEIPMAIPIAAPSSASAPATTPITQNFIPEAENRTPPTHSRSGRLIESHPYTTYPLISYDAPSVDVIAGQSKQAQKRTTKKTSRRVRARTESADPPVLVSVETPAAPPSQVIQSADTQAVAQAGAAVASLLLEAVQEQDTPDNSLFSFAVALSDDEEVASRQVALSSVPDDVWAKLASIRSLLQGDIGRLVEDASPIRQLFSDVSGRVPEEAEEALVPAAFIESMRIPVFRALRHMADRAKLAKTREEEDAFKRQAQEAHRRIHFLEDSRPAITGEIDRLKRRRAELAKKMEQVTKAISAEEKKLQELPSVIADLTRERQRFAHEALKLHSSASEVPGSADEDQRVLDSADQIRRRAITAIDTLLGNL</sequence>
<evidence type="ECO:0000313" key="4">
    <source>
        <dbReference type="Proteomes" id="UP000298652"/>
    </source>
</evidence>
<dbReference type="EMBL" id="CM016556">
    <property type="protein sequence ID" value="TKW14673.1"/>
    <property type="molecule type" value="Genomic_DNA"/>
</dbReference>
<evidence type="ECO:0008006" key="5">
    <source>
        <dbReference type="Google" id="ProtNLM"/>
    </source>
</evidence>
<evidence type="ECO:0000313" key="3">
    <source>
        <dbReference type="EMBL" id="TKW14673.1"/>
    </source>
</evidence>
<evidence type="ECO:0000256" key="1">
    <source>
        <dbReference type="SAM" id="Coils"/>
    </source>
</evidence>
<feature type="region of interest" description="Disordered" evidence="2">
    <location>
        <begin position="1"/>
        <end position="36"/>
    </location>
</feature>
<feature type="coiled-coil region" evidence="1">
    <location>
        <begin position="277"/>
        <end position="339"/>
    </location>
</feature>
<keyword evidence="1" id="KW-0175">Coiled coil</keyword>
<protein>
    <recommendedName>
        <fullName evidence="5">DUF1409 domain-containing protein</fullName>
    </recommendedName>
</protein>
<feature type="region of interest" description="Disordered" evidence="2">
    <location>
        <begin position="106"/>
        <end position="129"/>
    </location>
</feature>
<dbReference type="OMA" id="QFHRAHI"/>